<dbReference type="GO" id="GO:0016020">
    <property type="term" value="C:membrane"/>
    <property type="evidence" value="ECO:0007669"/>
    <property type="project" value="UniProtKB-SubCell"/>
</dbReference>
<feature type="transmembrane region" description="Helical" evidence="8">
    <location>
        <begin position="193"/>
        <end position="210"/>
    </location>
</feature>
<keyword evidence="3 7" id="KW-0813">Transport</keyword>
<comment type="subcellular location">
    <subcellularLocation>
        <location evidence="1">Membrane</location>
        <topology evidence="1">Multi-pass membrane protein</topology>
    </subcellularLocation>
</comment>
<evidence type="ECO:0000256" key="3">
    <source>
        <dbReference type="ARBA" id="ARBA00022448"/>
    </source>
</evidence>
<dbReference type="PRINTS" id="PR00171">
    <property type="entry name" value="SUGRTRNSPORT"/>
</dbReference>
<evidence type="ECO:0000256" key="6">
    <source>
        <dbReference type="ARBA" id="ARBA00023136"/>
    </source>
</evidence>
<dbReference type="Gene3D" id="1.20.1250.20">
    <property type="entry name" value="MFS general substrate transporter like domains"/>
    <property type="match status" value="1"/>
</dbReference>
<dbReference type="PANTHER" id="PTHR48022">
    <property type="entry name" value="PLASTIDIC GLUCOSE TRANSPORTER 4"/>
    <property type="match status" value="1"/>
</dbReference>
<dbReference type="NCBIfam" id="TIGR00879">
    <property type="entry name" value="SP"/>
    <property type="match status" value="1"/>
</dbReference>
<evidence type="ECO:0000313" key="11">
    <source>
        <dbReference type="Proteomes" id="UP000191522"/>
    </source>
</evidence>
<keyword evidence="6 8" id="KW-0472">Membrane</keyword>
<dbReference type="InterPro" id="IPR005829">
    <property type="entry name" value="Sugar_transporter_CS"/>
</dbReference>
<accession>A0A1V6PFE0</accession>
<feature type="transmembrane region" description="Helical" evidence="8">
    <location>
        <begin position="118"/>
        <end position="141"/>
    </location>
</feature>
<dbReference type="FunFam" id="1.20.1250.20:FF:000090">
    <property type="entry name" value="MFS sugar transporter, putative"/>
    <property type="match status" value="1"/>
</dbReference>
<dbReference type="SUPFAM" id="SSF103473">
    <property type="entry name" value="MFS general substrate transporter"/>
    <property type="match status" value="1"/>
</dbReference>
<evidence type="ECO:0000259" key="9">
    <source>
        <dbReference type="PROSITE" id="PS50850"/>
    </source>
</evidence>
<dbReference type="PROSITE" id="PS50850">
    <property type="entry name" value="MFS"/>
    <property type="match status" value="1"/>
</dbReference>
<dbReference type="InterPro" id="IPR005828">
    <property type="entry name" value="MFS_sugar_transport-like"/>
</dbReference>
<evidence type="ECO:0000256" key="4">
    <source>
        <dbReference type="ARBA" id="ARBA00022692"/>
    </source>
</evidence>
<evidence type="ECO:0000313" key="10">
    <source>
        <dbReference type="EMBL" id="OQD75725.1"/>
    </source>
</evidence>
<feature type="transmembrane region" description="Helical" evidence="8">
    <location>
        <begin position="451"/>
        <end position="469"/>
    </location>
</feature>
<proteinExistence type="inferred from homology"/>
<keyword evidence="11" id="KW-1185">Reference proteome</keyword>
<dbReference type="PROSITE" id="PS00216">
    <property type="entry name" value="SUGAR_TRANSPORT_1"/>
    <property type="match status" value="1"/>
</dbReference>
<name>A0A1V6PFE0_PENDC</name>
<feature type="domain" description="Major facilitator superfamily (MFS) profile" evidence="9">
    <location>
        <begin position="20"/>
        <end position="473"/>
    </location>
</feature>
<evidence type="ECO:0000256" key="7">
    <source>
        <dbReference type="RuleBase" id="RU003346"/>
    </source>
</evidence>
<gene>
    <name evidence="10" type="ORF">PENDEC_c006G04528</name>
</gene>
<feature type="transmembrane region" description="Helical" evidence="8">
    <location>
        <begin position="349"/>
        <end position="367"/>
    </location>
</feature>
<dbReference type="OMA" id="WLMIPFI"/>
<feature type="transmembrane region" description="Helical" evidence="8">
    <location>
        <begin position="12"/>
        <end position="30"/>
    </location>
</feature>
<evidence type="ECO:0000256" key="2">
    <source>
        <dbReference type="ARBA" id="ARBA00010992"/>
    </source>
</evidence>
<keyword evidence="5 8" id="KW-1133">Transmembrane helix</keyword>
<dbReference type="InterPro" id="IPR036259">
    <property type="entry name" value="MFS_trans_sf"/>
</dbReference>
<reference evidence="11" key="1">
    <citation type="journal article" date="2017" name="Nat. Microbiol.">
        <title>Global analysis of biosynthetic gene clusters reveals vast potential of secondary metabolite production in Penicillium species.</title>
        <authorList>
            <person name="Nielsen J.C."/>
            <person name="Grijseels S."/>
            <person name="Prigent S."/>
            <person name="Ji B."/>
            <person name="Dainat J."/>
            <person name="Nielsen K.F."/>
            <person name="Frisvad J.C."/>
            <person name="Workman M."/>
            <person name="Nielsen J."/>
        </authorList>
    </citation>
    <scope>NUCLEOTIDE SEQUENCE [LARGE SCALE GENOMIC DNA]</scope>
    <source>
        <strain evidence="11">IBT 11843</strain>
    </source>
</reference>
<dbReference type="EMBL" id="MDYL01000006">
    <property type="protein sequence ID" value="OQD75725.1"/>
    <property type="molecule type" value="Genomic_DNA"/>
</dbReference>
<evidence type="ECO:0000256" key="8">
    <source>
        <dbReference type="SAM" id="Phobius"/>
    </source>
</evidence>
<protein>
    <recommendedName>
        <fullName evidence="9">Major facilitator superfamily (MFS) profile domain-containing protein</fullName>
    </recommendedName>
</protein>
<feature type="transmembrane region" description="Helical" evidence="8">
    <location>
        <begin position="68"/>
        <end position="87"/>
    </location>
</feature>
<dbReference type="InterPro" id="IPR003663">
    <property type="entry name" value="Sugar/inositol_transpt"/>
</dbReference>
<feature type="transmembrane region" description="Helical" evidence="8">
    <location>
        <begin position="387"/>
        <end position="407"/>
    </location>
</feature>
<dbReference type="OrthoDB" id="2544694at2759"/>
<dbReference type="AlphaFoldDB" id="A0A1V6PFE0"/>
<dbReference type="InterPro" id="IPR050360">
    <property type="entry name" value="MFS_Sugar_Transporters"/>
</dbReference>
<comment type="caution">
    <text evidence="10">The sequence shown here is derived from an EMBL/GenBank/DDBJ whole genome shotgun (WGS) entry which is preliminary data.</text>
</comment>
<dbReference type="Pfam" id="PF00083">
    <property type="entry name" value="Sugar_tr"/>
    <property type="match status" value="1"/>
</dbReference>
<dbReference type="InterPro" id="IPR020846">
    <property type="entry name" value="MFS_dom"/>
</dbReference>
<organism evidence="10 11">
    <name type="scientific">Penicillium decumbens</name>
    <dbReference type="NCBI Taxonomy" id="69771"/>
    <lineage>
        <taxon>Eukaryota</taxon>
        <taxon>Fungi</taxon>
        <taxon>Dikarya</taxon>
        <taxon>Ascomycota</taxon>
        <taxon>Pezizomycotina</taxon>
        <taxon>Eurotiomycetes</taxon>
        <taxon>Eurotiomycetidae</taxon>
        <taxon>Eurotiales</taxon>
        <taxon>Aspergillaceae</taxon>
        <taxon>Penicillium</taxon>
    </lineage>
</organism>
<evidence type="ECO:0000256" key="1">
    <source>
        <dbReference type="ARBA" id="ARBA00004141"/>
    </source>
</evidence>
<dbReference type="STRING" id="69771.A0A1V6PFE0"/>
<keyword evidence="4 8" id="KW-0812">Transmembrane</keyword>
<evidence type="ECO:0000256" key="5">
    <source>
        <dbReference type="ARBA" id="ARBA00022989"/>
    </source>
</evidence>
<feature type="transmembrane region" description="Helical" evidence="8">
    <location>
        <begin position="419"/>
        <end position="439"/>
    </location>
</feature>
<sequence>MAGPTKIWRNWSPQTVLFAINVFAAVAIFFEGYDQGVMGGVNGSPDYQKVMNLGSGDGVVTRPTKQGGLVAVYYLGTLFGCFLGGWLSDKLGRIKIVFVGACYCLIGGALQAGSINDKMFICARVITGLGTGHLNAIVPVWSAEVAQSHSRGAFICLVFLANYVGISVAYWLSFGLSFTTESVGPSFRWRFCLAFQCLPAIILACAIWLLPESPRWLIKEGRNEEALEVLHALRGGDSTEAVQQEYNEIIDVVESERSMAEKGNFLSLFFGTALGKLHLPLRACLAFWLQVMMEWDGITAITVFSPTIYAQAGYGETKAGWLSALTNTTGILGTLLASQTIDRFGRRNLLFVGAACIAVTMFLAGGFDRLLVDRPKEASVYGAVSVLWIFLYTLFYSATWLMVPFVYPTEIFPVAHRAFGNGFGVAGWSIGCGSSILANPVMFDKIQEKTFYVYGALNIAWIPLVYLFWPKTSQRSLESIDWLFEPASPFTWKQEANYNRAKAEFDRLHYHDHTDKQDGTLSEVE</sequence>
<feature type="transmembrane region" description="Helical" evidence="8">
    <location>
        <begin position="94"/>
        <end position="112"/>
    </location>
</feature>
<feature type="transmembrane region" description="Helical" evidence="8">
    <location>
        <begin position="153"/>
        <end position="173"/>
    </location>
</feature>
<dbReference type="Proteomes" id="UP000191522">
    <property type="component" value="Unassembled WGS sequence"/>
</dbReference>
<dbReference type="GO" id="GO:0005351">
    <property type="term" value="F:carbohydrate:proton symporter activity"/>
    <property type="evidence" value="ECO:0007669"/>
    <property type="project" value="TreeGrafter"/>
</dbReference>
<comment type="similarity">
    <text evidence="2 7">Belongs to the major facilitator superfamily. Sugar transporter (TC 2.A.1.1) family.</text>
</comment>
<dbReference type="PANTHER" id="PTHR48022:SF44">
    <property type="entry name" value="SUGAR TRANSPORTER, PUTATIVE (AFU_ORTHOLOGUE AFUA_4G14610)-RELATED"/>
    <property type="match status" value="1"/>
</dbReference>